<sequence length="45" mass="5135">MSEFQLSLVKRSVSGSVPRTTERRADAYQDILYTDTRQNACRVGQ</sequence>
<comment type="caution">
    <text evidence="1">The sequence shown here is derived from an EMBL/GenBank/DDBJ whole genome shotgun (WGS) entry which is preliminary data.</text>
</comment>
<evidence type="ECO:0000313" key="1">
    <source>
        <dbReference type="EMBL" id="MBB5405449.1"/>
    </source>
</evidence>
<evidence type="ECO:0000313" key="2">
    <source>
        <dbReference type="Proteomes" id="UP000592820"/>
    </source>
</evidence>
<gene>
    <name evidence="1" type="ORF">HDG41_007545</name>
</gene>
<protein>
    <submittedName>
        <fullName evidence="1">Uncharacterized protein</fullName>
    </submittedName>
</protein>
<dbReference type="Proteomes" id="UP000592820">
    <property type="component" value="Unassembled WGS sequence"/>
</dbReference>
<dbReference type="EMBL" id="JACHDE010000034">
    <property type="protein sequence ID" value="MBB5405449.1"/>
    <property type="molecule type" value="Genomic_DNA"/>
</dbReference>
<reference evidence="1 2" key="1">
    <citation type="submission" date="2020-08" db="EMBL/GenBank/DDBJ databases">
        <title>Genomic Encyclopedia of Type Strains, Phase IV (KMG-V): Genome sequencing to study the core and pangenomes of soil and plant-associated prokaryotes.</title>
        <authorList>
            <person name="Whitman W."/>
        </authorList>
    </citation>
    <scope>NUCLEOTIDE SEQUENCE [LARGE SCALE GENOMIC DNA]</scope>
    <source>
        <strain evidence="1 2">JPY162</strain>
    </source>
</reference>
<proteinExistence type="predicted"/>
<accession>A0A7W8P5H2</accession>
<name>A0A7W8P5H2_9BURK</name>
<organism evidence="1 2">
    <name type="scientific">Paraburkholderia youngii</name>
    <dbReference type="NCBI Taxonomy" id="2782701"/>
    <lineage>
        <taxon>Bacteria</taxon>
        <taxon>Pseudomonadati</taxon>
        <taxon>Pseudomonadota</taxon>
        <taxon>Betaproteobacteria</taxon>
        <taxon>Burkholderiales</taxon>
        <taxon>Burkholderiaceae</taxon>
        <taxon>Paraburkholderia</taxon>
    </lineage>
</organism>
<dbReference type="AlphaFoldDB" id="A0A7W8P5H2"/>